<protein>
    <recommendedName>
        <fullName evidence="4">Transmembrane protein</fullName>
    </recommendedName>
</protein>
<keyword evidence="1" id="KW-1133">Transmembrane helix</keyword>
<dbReference type="Proteomes" id="UP000031129">
    <property type="component" value="Chromosome"/>
</dbReference>
<organism evidence="2 3">
    <name type="scientific">Mesomycoplasma flocculare ATCC 27399</name>
    <dbReference type="NCBI Taxonomy" id="743971"/>
    <lineage>
        <taxon>Bacteria</taxon>
        <taxon>Bacillati</taxon>
        <taxon>Mycoplasmatota</taxon>
        <taxon>Mycoplasmoidales</taxon>
        <taxon>Metamycoplasmataceae</taxon>
        <taxon>Mesomycoplasma</taxon>
    </lineage>
</organism>
<evidence type="ECO:0000313" key="2">
    <source>
        <dbReference type="EMBL" id="AJC49598.1"/>
    </source>
</evidence>
<proteinExistence type="predicted"/>
<dbReference type="AlphaFoldDB" id="A0A0A8E6J7"/>
<keyword evidence="1" id="KW-0812">Transmembrane</keyword>
<gene>
    <name evidence="2" type="ORF">MYF_00078</name>
</gene>
<evidence type="ECO:0000256" key="1">
    <source>
        <dbReference type="SAM" id="Phobius"/>
    </source>
</evidence>
<sequence length="87" mass="10801">MQVVIAQQHAQLELHEQPFWQGLLRSRFFIFFFSFLFYSWFISLYQSGPESQRFPQQLLHLKLQKLSFWQDLLIVNFHFYFILIFYS</sequence>
<dbReference type="KEGG" id="mfq:MYF_00078"/>
<reference evidence="2 3" key="1">
    <citation type="journal article" date="2015" name="Genome Announc.">
        <title>Complete Genome Sequence of Mycoplasma flocculare Strain Ms42T (ATCC 27399T).</title>
        <authorList>
            <person name="Calcutt M.J."/>
            <person name="Foecking M.F."/>
            <person name="Heidari M.B."/>
            <person name="McIntosh M.A."/>
        </authorList>
    </citation>
    <scope>NUCLEOTIDE SEQUENCE [LARGE SCALE GENOMIC DNA]</scope>
    <source>
        <strain evidence="3">ATCC 27399</strain>
    </source>
</reference>
<evidence type="ECO:0000313" key="3">
    <source>
        <dbReference type="Proteomes" id="UP000031129"/>
    </source>
</evidence>
<keyword evidence="3" id="KW-1185">Reference proteome</keyword>
<accession>A0A0A8E6J7</accession>
<name>A0A0A8E6J7_MESFC</name>
<keyword evidence="1" id="KW-0472">Membrane</keyword>
<evidence type="ECO:0008006" key="4">
    <source>
        <dbReference type="Google" id="ProtNLM"/>
    </source>
</evidence>
<dbReference type="EMBL" id="CP007585">
    <property type="protein sequence ID" value="AJC49598.1"/>
    <property type="molecule type" value="Genomic_DNA"/>
</dbReference>
<dbReference type="HOGENOM" id="CLU_2479982_0_0_14"/>
<feature type="transmembrane region" description="Helical" evidence="1">
    <location>
        <begin position="28"/>
        <end position="45"/>
    </location>
</feature>
<feature type="transmembrane region" description="Helical" evidence="1">
    <location>
        <begin position="66"/>
        <end position="86"/>
    </location>
</feature>